<reference evidence="1" key="2">
    <citation type="submission" date="2020-11" db="EMBL/GenBank/DDBJ databases">
        <authorList>
            <person name="McCartney M.A."/>
            <person name="Auch B."/>
            <person name="Kono T."/>
            <person name="Mallez S."/>
            <person name="Becker A."/>
            <person name="Gohl D.M."/>
            <person name="Silverstein K.A.T."/>
            <person name="Koren S."/>
            <person name="Bechman K.B."/>
            <person name="Herman A."/>
            <person name="Abrahante J.E."/>
            <person name="Garbe J."/>
        </authorList>
    </citation>
    <scope>NUCLEOTIDE SEQUENCE</scope>
    <source>
        <strain evidence="1">Duluth1</strain>
        <tissue evidence="1">Whole animal</tissue>
    </source>
</reference>
<gene>
    <name evidence="1" type="ORF">DPMN_023186</name>
</gene>
<proteinExistence type="predicted"/>
<organism evidence="1 2">
    <name type="scientific">Dreissena polymorpha</name>
    <name type="common">Zebra mussel</name>
    <name type="synonym">Mytilus polymorpha</name>
    <dbReference type="NCBI Taxonomy" id="45954"/>
    <lineage>
        <taxon>Eukaryota</taxon>
        <taxon>Metazoa</taxon>
        <taxon>Spiralia</taxon>
        <taxon>Lophotrochozoa</taxon>
        <taxon>Mollusca</taxon>
        <taxon>Bivalvia</taxon>
        <taxon>Autobranchia</taxon>
        <taxon>Heteroconchia</taxon>
        <taxon>Euheterodonta</taxon>
        <taxon>Imparidentia</taxon>
        <taxon>Neoheterodontei</taxon>
        <taxon>Myida</taxon>
        <taxon>Dreissenoidea</taxon>
        <taxon>Dreissenidae</taxon>
        <taxon>Dreissena</taxon>
    </lineage>
</organism>
<keyword evidence="2" id="KW-1185">Reference proteome</keyword>
<reference evidence="1" key="1">
    <citation type="journal article" date="2019" name="bioRxiv">
        <title>The Genome of the Zebra Mussel, Dreissena polymorpha: A Resource for Invasive Species Research.</title>
        <authorList>
            <person name="McCartney M.A."/>
            <person name="Auch B."/>
            <person name="Kono T."/>
            <person name="Mallez S."/>
            <person name="Zhang Y."/>
            <person name="Obille A."/>
            <person name="Becker A."/>
            <person name="Abrahante J.E."/>
            <person name="Garbe J."/>
            <person name="Badalamenti J.P."/>
            <person name="Herman A."/>
            <person name="Mangelson H."/>
            <person name="Liachko I."/>
            <person name="Sullivan S."/>
            <person name="Sone E.D."/>
            <person name="Koren S."/>
            <person name="Silverstein K.A.T."/>
            <person name="Beckman K.B."/>
            <person name="Gohl D.M."/>
        </authorList>
    </citation>
    <scope>NUCLEOTIDE SEQUENCE</scope>
    <source>
        <strain evidence="1">Duluth1</strain>
        <tissue evidence="1">Whole animal</tissue>
    </source>
</reference>
<dbReference type="AlphaFoldDB" id="A0A9D4LP63"/>
<evidence type="ECO:0000313" key="1">
    <source>
        <dbReference type="EMBL" id="KAH3860291.1"/>
    </source>
</evidence>
<evidence type="ECO:0000313" key="2">
    <source>
        <dbReference type="Proteomes" id="UP000828390"/>
    </source>
</evidence>
<accession>A0A9D4LP63</accession>
<name>A0A9D4LP63_DREPO</name>
<dbReference type="EMBL" id="JAIWYP010000002">
    <property type="protein sequence ID" value="KAH3860291.1"/>
    <property type="molecule type" value="Genomic_DNA"/>
</dbReference>
<protein>
    <submittedName>
        <fullName evidence="1">Uncharacterized protein</fullName>
    </submittedName>
</protein>
<sequence length="66" mass="7209">MDTIVAHAVQLNAITTVTVTVTITTFKPIVIMGKRDPIVAVAIKLHTCQLHTPIQPTPSSHRPQQQ</sequence>
<comment type="caution">
    <text evidence="1">The sequence shown here is derived from an EMBL/GenBank/DDBJ whole genome shotgun (WGS) entry which is preliminary data.</text>
</comment>
<dbReference type="Proteomes" id="UP000828390">
    <property type="component" value="Unassembled WGS sequence"/>
</dbReference>